<protein>
    <recommendedName>
        <fullName evidence="5">Clostripain family protein</fullName>
    </recommendedName>
</protein>
<evidence type="ECO:0000313" key="4">
    <source>
        <dbReference type="Proteomes" id="UP000029578"/>
    </source>
</evidence>
<dbReference type="PANTHER" id="PTHR37835">
    <property type="entry name" value="ALPHA-CLOSTRIPAIN"/>
    <property type="match status" value="1"/>
</dbReference>
<dbReference type="EMBL" id="JRNS01000431">
    <property type="protein sequence ID" value="KGF46147.1"/>
    <property type="molecule type" value="Genomic_DNA"/>
</dbReference>
<evidence type="ECO:0000256" key="1">
    <source>
        <dbReference type="SAM" id="MobiDB-lite"/>
    </source>
</evidence>
<name>A0A096BTU4_9BACT</name>
<dbReference type="RefSeq" id="WP_036865683.1">
    <property type="nucleotide sequence ID" value="NZ_JRNS01000431.1"/>
</dbReference>
<evidence type="ECO:0008006" key="5">
    <source>
        <dbReference type="Google" id="ProtNLM"/>
    </source>
</evidence>
<dbReference type="AlphaFoldDB" id="A0A096BTU4"/>
<organism evidence="3 4">
    <name type="scientific">Prevotella melaninogenica DNF00666</name>
    <dbReference type="NCBI Taxonomy" id="1401073"/>
    <lineage>
        <taxon>Bacteria</taxon>
        <taxon>Pseudomonadati</taxon>
        <taxon>Bacteroidota</taxon>
        <taxon>Bacteroidia</taxon>
        <taxon>Bacteroidales</taxon>
        <taxon>Prevotellaceae</taxon>
        <taxon>Prevotella</taxon>
    </lineage>
</organism>
<proteinExistence type="predicted"/>
<keyword evidence="2" id="KW-0732">Signal</keyword>
<evidence type="ECO:0000256" key="2">
    <source>
        <dbReference type="SAM" id="SignalP"/>
    </source>
</evidence>
<evidence type="ECO:0000313" key="3">
    <source>
        <dbReference type="EMBL" id="KGF46147.1"/>
    </source>
</evidence>
<reference evidence="3 4" key="1">
    <citation type="submission" date="2014-07" db="EMBL/GenBank/DDBJ databases">
        <authorList>
            <person name="McCorrison J."/>
            <person name="Sanka R."/>
            <person name="Torralba M."/>
            <person name="Gillis M."/>
            <person name="Haft D.H."/>
            <person name="Methe B."/>
            <person name="Sutton G."/>
            <person name="Nelson K.E."/>
        </authorList>
    </citation>
    <scope>NUCLEOTIDE SEQUENCE [LARGE SCALE GENOMIC DNA]</scope>
    <source>
        <strain evidence="3 4">DNF00666</strain>
    </source>
</reference>
<dbReference type="Proteomes" id="UP000029578">
    <property type="component" value="Unassembled WGS sequence"/>
</dbReference>
<dbReference type="Gene3D" id="3.40.50.11970">
    <property type="match status" value="1"/>
</dbReference>
<sequence>MKKLFFLLQLALLVLFASCSSDVPLPYPTPQPPNEAENTIFVYMPWSGVSEKDSGLYGFFLTNIEDIKNAIVSQGGLGNKRLMIFISTKVNKGALINVKYQNGRCVDDTVAIYNNKLAGLKLNSAEWITTLLKRVKQEAPAKHYSMIVGCHGMGWIPGKPSTRRARLVASPFGLDREAGMAGPPTRWLGGDAYQTDISAFDKGIKDSGIGKFQYILFDDCNMTGIEVAYELRNATHHIIGSPTEIMAYGMPYKLLWNELSKVNPDYHSICTNFINFYSNYKYEDTPYPYGTISVIDCSQVEGMVNIMKEINASSSLATVVESGIQSMDGYIPSIFYDMGDYVRKLAQNEPLLLAKFNRQLNQLVPEKGHTDDYYTALRTDGINVIPIQTYSGITISDPSTNSKVTSSLSRNRYYQATH</sequence>
<gene>
    <name evidence="3" type="ORF">HMPREF0661_08820</name>
</gene>
<accession>A0A096BTU4</accession>
<dbReference type="InterPro" id="IPR005077">
    <property type="entry name" value="Peptidase_C11"/>
</dbReference>
<feature type="signal peptide" evidence="2">
    <location>
        <begin position="1"/>
        <end position="22"/>
    </location>
</feature>
<feature type="region of interest" description="Disordered" evidence="1">
    <location>
        <begin position="399"/>
        <end position="418"/>
    </location>
</feature>
<dbReference type="PANTHER" id="PTHR37835:SF1">
    <property type="entry name" value="ALPHA-CLOSTRIPAIN"/>
    <property type="match status" value="1"/>
</dbReference>
<comment type="caution">
    <text evidence="3">The sequence shown here is derived from an EMBL/GenBank/DDBJ whole genome shotgun (WGS) entry which is preliminary data.</text>
</comment>
<dbReference type="PROSITE" id="PS51257">
    <property type="entry name" value="PROKAR_LIPOPROTEIN"/>
    <property type="match status" value="1"/>
</dbReference>
<feature type="chain" id="PRO_5001925099" description="Clostripain family protein" evidence="2">
    <location>
        <begin position="23"/>
        <end position="418"/>
    </location>
</feature>
<dbReference type="Pfam" id="PF03415">
    <property type="entry name" value="Peptidase_C11"/>
    <property type="match status" value="1"/>
</dbReference>